<feature type="domain" description="MRH" evidence="5">
    <location>
        <begin position="21"/>
        <end position="151"/>
    </location>
</feature>
<feature type="signal peptide" evidence="4">
    <location>
        <begin position="1"/>
        <end position="19"/>
    </location>
</feature>
<dbReference type="SUPFAM" id="SSF50911">
    <property type="entry name" value="Mannose 6-phosphate receptor domain"/>
    <property type="match status" value="1"/>
</dbReference>
<keyword evidence="7" id="KW-1185">Reference proteome</keyword>
<keyword evidence="2" id="KW-1015">Disulfide bond</keyword>
<dbReference type="PROSITE" id="PS51914">
    <property type="entry name" value="MRH"/>
    <property type="match status" value="1"/>
</dbReference>
<sequence>MSAYTILVILVSVASMALALDSCTVQRQCYCETKTNFVDLNLIGNITFNLTDSQGGSIYSIRLCQTLNLPYVACHSVHGCQYNVLSGQNYTIANASNPVFNDSTTLIYRGANRTTVVNLVCSTQQDNFTFSNEKPQLTYNFVLTGKSACPKDLPVSTTTTIVPSNTTASNTTTHANTTITTHPPTNSTTVTTTPKTSPTTTAKVTNATTTTTVTTKSSTPKTSITTPIASTTHKGAASTISFMTLWTVTFAVWLSSTLF</sequence>
<dbReference type="InterPro" id="IPR044865">
    <property type="entry name" value="MRH_dom"/>
</dbReference>
<evidence type="ECO:0000259" key="5">
    <source>
        <dbReference type="PROSITE" id="PS51914"/>
    </source>
</evidence>
<evidence type="ECO:0000256" key="1">
    <source>
        <dbReference type="ARBA" id="ARBA00022729"/>
    </source>
</evidence>
<accession>A0AAV2HJJ3</accession>
<feature type="region of interest" description="Disordered" evidence="3">
    <location>
        <begin position="164"/>
        <end position="202"/>
    </location>
</feature>
<evidence type="ECO:0000313" key="7">
    <source>
        <dbReference type="Proteomes" id="UP001497497"/>
    </source>
</evidence>
<dbReference type="InterPro" id="IPR009011">
    <property type="entry name" value="Man6P_isomerase_rcpt-bd_dom_sf"/>
</dbReference>
<keyword evidence="1 4" id="KW-0732">Signal</keyword>
<feature type="chain" id="PRO_5043618002" description="MRH domain-containing protein" evidence="4">
    <location>
        <begin position="20"/>
        <end position="259"/>
    </location>
</feature>
<gene>
    <name evidence="6" type="ORF">GSLYS_00007617001</name>
</gene>
<protein>
    <recommendedName>
        <fullName evidence="5">MRH domain-containing protein</fullName>
    </recommendedName>
</protein>
<organism evidence="6 7">
    <name type="scientific">Lymnaea stagnalis</name>
    <name type="common">Great pond snail</name>
    <name type="synonym">Helix stagnalis</name>
    <dbReference type="NCBI Taxonomy" id="6523"/>
    <lineage>
        <taxon>Eukaryota</taxon>
        <taxon>Metazoa</taxon>
        <taxon>Spiralia</taxon>
        <taxon>Lophotrochozoa</taxon>
        <taxon>Mollusca</taxon>
        <taxon>Gastropoda</taxon>
        <taxon>Heterobranchia</taxon>
        <taxon>Euthyneura</taxon>
        <taxon>Panpulmonata</taxon>
        <taxon>Hygrophila</taxon>
        <taxon>Lymnaeoidea</taxon>
        <taxon>Lymnaeidae</taxon>
        <taxon>Lymnaea</taxon>
    </lineage>
</organism>
<name>A0AAV2HJJ3_LYMST</name>
<comment type="caution">
    <text evidence="6">The sequence shown here is derived from an EMBL/GenBank/DDBJ whole genome shotgun (WGS) entry which is preliminary data.</text>
</comment>
<dbReference type="Proteomes" id="UP001497497">
    <property type="component" value="Unassembled WGS sequence"/>
</dbReference>
<evidence type="ECO:0000256" key="3">
    <source>
        <dbReference type="SAM" id="MobiDB-lite"/>
    </source>
</evidence>
<evidence type="ECO:0000256" key="4">
    <source>
        <dbReference type="SAM" id="SignalP"/>
    </source>
</evidence>
<reference evidence="6 7" key="1">
    <citation type="submission" date="2024-04" db="EMBL/GenBank/DDBJ databases">
        <authorList>
            <consortium name="Genoscope - CEA"/>
            <person name="William W."/>
        </authorList>
    </citation>
    <scope>NUCLEOTIDE SEQUENCE [LARGE SCALE GENOMIC DNA]</scope>
</reference>
<dbReference type="AlphaFoldDB" id="A0AAV2HJJ3"/>
<dbReference type="Gene3D" id="2.70.130.10">
    <property type="entry name" value="Mannose-6-phosphate receptor binding domain"/>
    <property type="match status" value="1"/>
</dbReference>
<dbReference type="EMBL" id="CAXITT010000149">
    <property type="protein sequence ID" value="CAL1533657.1"/>
    <property type="molecule type" value="Genomic_DNA"/>
</dbReference>
<proteinExistence type="predicted"/>
<evidence type="ECO:0000313" key="6">
    <source>
        <dbReference type="EMBL" id="CAL1533657.1"/>
    </source>
</evidence>
<evidence type="ECO:0000256" key="2">
    <source>
        <dbReference type="ARBA" id="ARBA00023157"/>
    </source>
</evidence>